<feature type="DNA-binding region" description="HMG box" evidence="2">
    <location>
        <begin position="134"/>
        <end position="209"/>
    </location>
</feature>
<dbReference type="GO" id="GO:0005634">
    <property type="term" value="C:nucleus"/>
    <property type="evidence" value="ECO:0007669"/>
    <property type="project" value="UniProtKB-UniRule"/>
</dbReference>
<dbReference type="GO" id="GO:0003677">
    <property type="term" value="F:DNA binding"/>
    <property type="evidence" value="ECO:0007669"/>
    <property type="project" value="UniProtKB-UniRule"/>
</dbReference>
<keyword evidence="6" id="KW-1185">Reference proteome</keyword>
<evidence type="ECO:0000256" key="3">
    <source>
        <dbReference type="SAM" id="MobiDB-lite"/>
    </source>
</evidence>
<feature type="compositionally biased region" description="Acidic residues" evidence="3">
    <location>
        <begin position="216"/>
        <end position="230"/>
    </location>
</feature>
<dbReference type="PROSITE" id="PS50118">
    <property type="entry name" value="HMG_BOX_2"/>
    <property type="match status" value="1"/>
</dbReference>
<evidence type="ECO:0000256" key="2">
    <source>
        <dbReference type="PROSITE-ProRule" id="PRU00267"/>
    </source>
</evidence>
<evidence type="ECO:0000256" key="1">
    <source>
        <dbReference type="ARBA" id="ARBA00023125"/>
    </source>
</evidence>
<dbReference type="EMBL" id="CP090172">
    <property type="protein sequence ID" value="UJO23223.1"/>
    <property type="molecule type" value="Genomic_DNA"/>
</dbReference>
<feature type="compositionally biased region" description="Basic residues" evidence="3">
    <location>
        <begin position="417"/>
        <end position="429"/>
    </location>
</feature>
<evidence type="ECO:0000313" key="5">
    <source>
        <dbReference type="EMBL" id="UJO23223.1"/>
    </source>
</evidence>
<feature type="region of interest" description="Disordered" evidence="3">
    <location>
        <begin position="359"/>
        <end position="429"/>
    </location>
</feature>
<organism evidence="5 6">
    <name type="scientific">Passalora fulva</name>
    <name type="common">Tomato leaf mold</name>
    <name type="synonym">Cladosporium fulvum</name>
    <dbReference type="NCBI Taxonomy" id="5499"/>
    <lineage>
        <taxon>Eukaryota</taxon>
        <taxon>Fungi</taxon>
        <taxon>Dikarya</taxon>
        <taxon>Ascomycota</taxon>
        <taxon>Pezizomycotina</taxon>
        <taxon>Dothideomycetes</taxon>
        <taxon>Dothideomycetidae</taxon>
        <taxon>Mycosphaerellales</taxon>
        <taxon>Mycosphaerellaceae</taxon>
        <taxon>Fulvia</taxon>
    </lineage>
</organism>
<evidence type="ECO:0000313" key="6">
    <source>
        <dbReference type="Proteomes" id="UP000756132"/>
    </source>
</evidence>
<evidence type="ECO:0000259" key="4">
    <source>
        <dbReference type="PROSITE" id="PS50118"/>
    </source>
</evidence>
<feature type="region of interest" description="Disordered" evidence="3">
    <location>
        <begin position="212"/>
        <end position="301"/>
    </location>
</feature>
<proteinExistence type="predicted"/>
<dbReference type="InterPro" id="IPR009071">
    <property type="entry name" value="HMG_box_dom"/>
</dbReference>
<sequence>MDQYPPLDMAQPSPYPTGEKISVIVDKDKFVHTRNALTNAFVGLSGAIDTAVKAYVAHTNAVLDEGSTLDVSYLMQPFNNINNVAQLAHQVLQNGNGAMPIPGNVWPNGNIPQGFNADGSKKKRQYKPRDPNAPKRPLTAYFRYLQEMRPKIAAEVQARGPPADGNKAGDISKIATERWNSLPAGEQAPYRAAYKKEMVNYDEAVKQYKAQGGEVGEGEEDAAAEDDDEVPSPSGPVTVKAGADEEEEDDDDSSDDSDDSSEEESEDEPAQPAPPPVKAEAVKKTPKARKTAKVSVPKQRKGAYNQVMQCIVCHAVLPSNAIADHILNHQHQAGADPVAPTPQQLSSLQVNGFAPPAAEMAALSSSPTRKRKADPTPGDGEKKKKGRKSNADKAAEAAATPSSQLVPESSEKLKKEKKEKKKRKPEAAA</sequence>
<dbReference type="SUPFAM" id="SSF47095">
    <property type="entry name" value="HMG-box"/>
    <property type="match status" value="1"/>
</dbReference>
<dbReference type="RefSeq" id="XP_047767589.1">
    <property type="nucleotide sequence ID" value="XM_047910843.1"/>
</dbReference>
<dbReference type="Proteomes" id="UP000756132">
    <property type="component" value="Chromosome 10"/>
</dbReference>
<gene>
    <name evidence="5" type="ORF">CLAFUR5_11695</name>
</gene>
<accession>A0A9Q8PIT7</accession>
<dbReference type="PANTHER" id="PTHR48112:SF5">
    <property type="entry name" value="BOX PROTEIN, PUTATIVE (AFU_ORTHOLOGUE AFUA_1G04550)-RELATED"/>
    <property type="match status" value="1"/>
</dbReference>
<name>A0A9Q8PIT7_PASFU</name>
<dbReference type="AlphaFoldDB" id="A0A9Q8PIT7"/>
<dbReference type="SMART" id="SM00398">
    <property type="entry name" value="HMG"/>
    <property type="match status" value="1"/>
</dbReference>
<dbReference type="InterPro" id="IPR050342">
    <property type="entry name" value="HMGB"/>
</dbReference>
<protein>
    <submittedName>
        <fullName evidence="5">Transcriptional regulator HMO1</fullName>
    </submittedName>
</protein>
<dbReference type="Pfam" id="PF00505">
    <property type="entry name" value="HMG_box"/>
    <property type="match status" value="1"/>
</dbReference>
<dbReference type="KEGG" id="ffu:CLAFUR5_11695"/>
<reference evidence="5" key="1">
    <citation type="submission" date="2021-12" db="EMBL/GenBank/DDBJ databases">
        <authorList>
            <person name="Zaccaron A."/>
            <person name="Stergiopoulos I."/>
        </authorList>
    </citation>
    <scope>NUCLEOTIDE SEQUENCE</scope>
    <source>
        <strain evidence="5">Race5_Kim</strain>
    </source>
</reference>
<feature type="domain" description="HMG box" evidence="4">
    <location>
        <begin position="134"/>
        <end position="209"/>
    </location>
</feature>
<keyword evidence="2" id="KW-0539">Nucleus</keyword>
<dbReference type="GeneID" id="71991573"/>
<keyword evidence="1 2" id="KW-0238">DNA-binding</keyword>
<dbReference type="OrthoDB" id="5550281at2759"/>
<feature type="region of interest" description="Disordered" evidence="3">
    <location>
        <begin position="111"/>
        <end position="136"/>
    </location>
</feature>
<dbReference type="InterPro" id="IPR036910">
    <property type="entry name" value="HMG_box_dom_sf"/>
</dbReference>
<reference evidence="5" key="2">
    <citation type="journal article" date="2022" name="Microb. Genom.">
        <title>A chromosome-scale genome assembly of the tomato pathogen Cladosporium fulvum reveals a compartmentalized genome architecture and the presence of a dispensable chromosome.</title>
        <authorList>
            <person name="Zaccaron A.Z."/>
            <person name="Chen L.H."/>
            <person name="Samaras A."/>
            <person name="Stergiopoulos I."/>
        </authorList>
    </citation>
    <scope>NUCLEOTIDE SEQUENCE</scope>
    <source>
        <strain evidence="5">Race5_Kim</strain>
    </source>
</reference>
<dbReference type="Gene3D" id="1.10.30.10">
    <property type="entry name" value="High mobility group box domain"/>
    <property type="match status" value="1"/>
</dbReference>
<dbReference type="PANTHER" id="PTHR48112">
    <property type="entry name" value="HIGH MOBILITY GROUP PROTEIN DSP1"/>
    <property type="match status" value="1"/>
</dbReference>
<feature type="compositionally biased region" description="Acidic residues" evidence="3">
    <location>
        <begin position="244"/>
        <end position="269"/>
    </location>
</feature>